<evidence type="ECO:0000313" key="5">
    <source>
        <dbReference type="Proteomes" id="UP000053235"/>
    </source>
</evidence>
<dbReference type="Pfam" id="PF00563">
    <property type="entry name" value="EAL"/>
    <property type="match status" value="1"/>
</dbReference>
<dbReference type="SMART" id="SM00052">
    <property type="entry name" value="EAL"/>
    <property type="match status" value="1"/>
</dbReference>
<evidence type="ECO:0000259" key="3">
    <source>
        <dbReference type="PROSITE" id="PS50887"/>
    </source>
</evidence>
<feature type="domain" description="EAL" evidence="2">
    <location>
        <begin position="395"/>
        <end position="645"/>
    </location>
</feature>
<dbReference type="CDD" id="cd01948">
    <property type="entry name" value="EAL"/>
    <property type="match status" value="1"/>
</dbReference>
<gene>
    <name evidence="4" type="primary">cph2_1</name>
    <name evidence="4" type="ORF">LAX5112_00296</name>
</gene>
<protein>
    <submittedName>
        <fullName evidence="4">Bacteriophytochrome cph2</fullName>
    </submittedName>
</protein>
<dbReference type="STRING" id="388408.LAX5112_00296"/>
<evidence type="ECO:0000256" key="1">
    <source>
        <dbReference type="SAM" id="Phobius"/>
    </source>
</evidence>
<dbReference type="OrthoDB" id="9814202at2"/>
<keyword evidence="5" id="KW-1185">Reference proteome</keyword>
<accession>A0A0M6ZNU5</accession>
<proteinExistence type="predicted"/>
<dbReference type="InterPro" id="IPR029787">
    <property type="entry name" value="Nucleotide_cyclase"/>
</dbReference>
<organism evidence="4 5">
    <name type="scientific">Roseibium alexandrii</name>
    <dbReference type="NCBI Taxonomy" id="388408"/>
    <lineage>
        <taxon>Bacteria</taxon>
        <taxon>Pseudomonadati</taxon>
        <taxon>Pseudomonadota</taxon>
        <taxon>Alphaproteobacteria</taxon>
        <taxon>Hyphomicrobiales</taxon>
        <taxon>Stappiaceae</taxon>
        <taxon>Roseibium</taxon>
    </lineage>
</organism>
<dbReference type="PROSITE" id="PS50887">
    <property type="entry name" value="GGDEF"/>
    <property type="match status" value="1"/>
</dbReference>
<dbReference type="RefSeq" id="WP_055670273.1">
    <property type="nucleotide sequence ID" value="NZ_CXWD01000001.1"/>
</dbReference>
<feature type="transmembrane region" description="Helical" evidence="1">
    <location>
        <begin position="12"/>
        <end position="31"/>
    </location>
</feature>
<dbReference type="Gene3D" id="3.20.20.450">
    <property type="entry name" value="EAL domain"/>
    <property type="match status" value="1"/>
</dbReference>
<name>A0A0M6ZNU5_9HYPH</name>
<feature type="transmembrane region" description="Helical" evidence="1">
    <location>
        <begin position="179"/>
        <end position="196"/>
    </location>
</feature>
<evidence type="ECO:0000259" key="2">
    <source>
        <dbReference type="PROSITE" id="PS50883"/>
    </source>
</evidence>
<dbReference type="InterPro" id="IPR050706">
    <property type="entry name" value="Cyclic-di-GMP_PDE-like"/>
</dbReference>
<dbReference type="InterPro" id="IPR043128">
    <property type="entry name" value="Rev_trsase/Diguanyl_cyclase"/>
</dbReference>
<dbReference type="PANTHER" id="PTHR33121">
    <property type="entry name" value="CYCLIC DI-GMP PHOSPHODIESTERASE PDEF"/>
    <property type="match status" value="1"/>
</dbReference>
<dbReference type="SUPFAM" id="SSF55073">
    <property type="entry name" value="Nucleotide cyclase"/>
    <property type="match status" value="1"/>
</dbReference>
<dbReference type="PROSITE" id="PS50883">
    <property type="entry name" value="EAL"/>
    <property type="match status" value="1"/>
</dbReference>
<reference evidence="5" key="1">
    <citation type="submission" date="2015-07" db="EMBL/GenBank/DDBJ databases">
        <authorList>
            <person name="Rodrigo-Torres Lidia"/>
            <person name="Arahal R.David."/>
        </authorList>
    </citation>
    <scope>NUCLEOTIDE SEQUENCE [LARGE SCALE GENOMIC DNA]</scope>
    <source>
        <strain evidence="5">CECT 5112</strain>
    </source>
</reference>
<dbReference type="PANTHER" id="PTHR33121:SF71">
    <property type="entry name" value="OXYGEN SENSOR PROTEIN DOSP"/>
    <property type="match status" value="1"/>
</dbReference>
<dbReference type="InterPro" id="IPR001633">
    <property type="entry name" value="EAL_dom"/>
</dbReference>
<dbReference type="EMBL" id="CXWD01000001">
    <property type="protein sequence ID" value="CTQ64435.1"/>
    <property type="molecule type" value="Genomic_DNA"/>
</dbReference>
<dbReference type="InterPro" id="IPR035919">
    <property type="entry name" value="EAL_sf"/>
</dbReference>
<keyword evidence="1" id="KW-0812">Transmembrane</keyword>
<feature type="domain" description="GGDEF" evidence="3">
    <location>
        <begin position="249"/>
        <end position="386"/>
    </location>
</feature>
<keyword evidence="1" id="KW-1133">Transmembrane helix</keyword>
<sequence>MTYRPGYSRYILPLVVIAITFALSFSAVVMLQKRQDAKVKDDALHALITSSSLLNTHRLESLLTSALYNSDFEYQARVARAFVRFQNALNSWHVNPLLELGPQATLITRRLADTKEMAGSIEPLISNLENRSSIEQALAKVHQIGTSLNQIRHLAENRMSSIAQESNAALNRQARIQSLLGAGLIASLSAWIFLLFRRLRHFANERKRDGFNLARATAEMRHDPATGLMTQKVLIEKIEEMQSKRRDDQDLVVLYLDLVMPWTGSGSASETDHNAILAAIAERIQHQINLGTETACLGRASGSGFFVAMKMDQESETTALEVTNRLRDHIHRPVAIRSGIYPVNSIAGIAFIDQEERDPGAGLQNALLAVSEEIRTGRRHVGTYKPPMRAVAERQSGISRALLQALEQEDCLPHFQPQFNMKTGQIVGIEALARWYHPQLGWIAPAEVIPIAEQNGLIIPLERKIIETACAQVQLLPGDVDLAVNLSVPHMLHGDVAPMIEDCLNSTGLSAERLKVEVAAGRLLNTFDRVHGCLEDLRALGVTLSLDNFGTPASALSGILQYKWDEVKIDTSLTKILRDGDAGHGLIAMALTMVKTLESTALIEGIETIEQRDILTALGCELGQGYLFGGPMAIDDLNALFFSDQPNLARMLM</sequence>
<dbReference type="Proteomes" id="UP000053235">
    <property type="component" value="Unassembled WGS sequence"/>
</dbReference>
<dbReference type="InterPro" id="IPR000160">
    <property type="entry name" value="GGDEF_dom"/>
</dbReference>
<dbReference type="Gene3D" id="3.30.70.270">
    <property type="match status" value="1"/>
</dbReference>
<dbReference type="SMART" id="SM00267">
    <property type="entry name" value="GGDEF"/>
    <property type="match status" value="1"/>
</dbReference>
<dbReference type="AlphaFoldDB" id="A0A0M6ZNU5"/>
<evidence type="ECO:0000313" key="4">
    <source>
        <dbReference type="EMBL" id="CTQ64435.1"/>
    </source>
</evidence>
<dbReference type="Pfam" id="PF00990">
    <property type="entry name" value="GGDEF"/>
    <property type="match status" value="1"/>
</dbReference>
<dbReference type="GO" id="GO:0071111">
    <property type="term" value="F:cyclic-guanylate-specific phosphodiesterase activity"/>
    <property type="evidence" value="ECO:0007669"/>
    <property type="project" value="InterPro"/>
</dbReference>
<keyword evidence="1" id="KW-0472">Membrane</keyword>
<dbReference type="SUPFAM" id="SSF141868">
    <property type="entry name" value="EAL domain-like"/>
    <property type="match status" value="1"/>
</dbReference>